<dbReference type="Proteomes" id="UP000239939">
    <property type="component" value="Unassembled WGS sequence"/>
</dbReference>
<feature type="region of interest" description="Disordered" evidence="3">
    <location>
        <begin position="158"/>
        <end position="232"/>
    </location>
</feature>
<dbReference type="PANTHER" id="PTHR30035">
    <property type="entry name" value="LIPOPROTEIN VACJ-RELATED"/>
    <property type="match status" value="1"/>
</dbReference>
<protein>
    <recommendedName>
        <fullName evidence="6">Lipoprotein</fullName>
    </recommendedName>
</protein>
<sequence length="437" mass="46749">MAARQPPRQSLCTALSQTFLWCFEQHPCYISGPRHVFPKPFRDTTAIVYRQQSPGVARLAGSAAAPFPAPAAESAALDGEHRQRGSGGVVGLPTGVAVAVSLQRVENRANVVAVVLVAHSMPHFTPKDPTMTISRYLAAASALLLLSACASRPAATQASAPTTIGPPIGSTLVAPPSSQSTRDPRQQHQVVGDPAAQENTGSALPAAPHSAQTTATTQASDDASTRAERDAHALYTTTPVRDPWEGYNRKMQGFNRGADKVLFRPVALAYDKVTPKPVKTGIRNMFGNLGQPGTAVSQAMQGHPVKAAQSLGRFVVNSTVGVAGLFDPATRFGMPKYNEDVGQAFATWGWDNSRYLVMPILGPGTVRDTVGRFGDQQLTPINYIDSARVANSLMGLQIADGRARMLPMDAARRDAVDDYTFVRDAWAQRRQKQIADE</sequence>
<feature type="compositionally biased region" description="Low complexity" evidence="3">
    <location>
        <begin position="205"/>
        <end position="222"/>
    </location>
</feature>
<dbReference type="EMBL" id="MDEJ01000114">
    <property type="protein sequence ID" value="PPU91026.1"/>
    <property type="molecule type" value="Genomic_DNA"/>
</dbReference>
<comment type="caution">
    <text evidence="4">The sequence shown here is derived from an EMBL/GenBank/DDBJ whole genome shotgun (WGS) entry which is preliminary data.</text>
</comment>
<evidence type="ECO:0000313" key="5">
    <source>
        <dbReference type="Proteomes" id="UP000239939"/>
    </source>
</evidence>
<dbReference type="PANTHER" id="PTHR30035:SF3">
    <property type="entry name" value="INTERMEMBRANE PHOSPHOLIPID TRANSPORT SYSTEM LIPOPROTEIN MLAA"/>
    <property type="match status" value="1"/>
</dbReference>
<evidence type="ECO:0000256" key="3">
    <source>
        <dbReference type="SAM" id="MobiDB-lite"/>
    </source>
</evidence>
<reference evidence="5" key="1">
    <citation type="submission" date="2016-08" db="EMBL/GenBank/DDBJ databases">
        <authorList>
            <person name="Merda D."/>
            <person name="Briand M."/>
            <person name="Taghouti G."/>
            <person name="Carrere S."/>
            <person name="Gouzy J."/>
            <person name="Portier P."/>
            <person name="Jacques M.-A."/>
            <person name="Fischer-Le Saux M."/>
        </authorList>
    </citation>
    <scope>NUCLEOTIDE SEQUENCE [LARGE SCALE GENOMIC DNA]</scope>
    <source>
        <strain evidence="5">CFBP1817</strain>
    </source>
</reference>
<evidence type="ECO:0000256" key="2">
    <source>
        <dbReference type="ARBA" id="ARBA00022729"/>
    </source>
</evidence>
<keyword evidence="5" id="KW-1185">Reference proteome</keyword>
<organism evidence="4 5">
    <name type="scientific">Xanthomonas populi</name>
    <dbReference type="NCBI Taxonomy" id="53414"/>
    <lineage>
        <taxon>Bacteria</taxon>
        <taxon>Pseudomonadati</taxon>
        <taxon>Pseudomonadota</taxon>
        <taxon>Gammaproteobacteria</taxon>
        <taxon>Lysobacterales</taxon>
        <taxon>Lysobacteraceae</taxon>
        <taxon>Xanthomonas</taxon>
    </lineage>
</organism>
<evidence type="ECO:0008006" key="6">
    <source>
        <dbReference type="Google" id="ProtNLM"/>
    </source>
</evidence>
<dbReference type="AlphaFoldDB" id="A0A2S7ELF8"/>
<dbReference type="InterPro" id="IPR007428">
    <property type="entry name" value="MlaA"/>
</dbReference>
<evidence type="ECO:0000313" key="4">
    <source>
        <dbReference type="EMBL" id="PPU91026.1"/>
    </source>
</evidence>
<keyword evidence="2" id="KW-0732">Signal</keyword>
<gene>
    <name evidence="4" type="ORF">XpopCFBP1817_15745</name>
</gene>
<dbReference type="Pfam" id="PF04333">
    <property type="entry name" value="MlaA"/>
    <property type="match status" value="1"/>
</dbReference>
<feature type="compositionally biased region" description="Basic and acidic residues" evidence="3">
    <location>
        <begin position="223"/>
        <end position="232"/>
    </location>
</feature>
<name>A0A2S7ELF8_9XANT</name>
<proteinExistence type="inferred from homology"/>
<evidence type="ECO:0000256" key="1">
    <source>
        <dbReference type="ARBA" id="ARBA00010634"/>
    </source>
</evidence>
<dbReference type="GO" id="GO:0016020">
    <property type="term" value="C:membrane"/>
    <property type="evidence" value="ECO:0007669"/>
    <property type="project" value="InterPro"/>
</dbReference>
<dbReference type="GO" id="GO:0120010">
    <property type="term" value="P:intermembrane phospholipid transfer"/>
    <property type="evidence" value="ECO:0007669"/>
    <property type="project" value="TreeGrafter"/>
</dbReference>
<dbReference type="PRINTS" id="PR01805">
    <property type="entry name" value="VACJLIPOPROT"/>
</dbReference>
<comment type="similarity">
    <text evidence="1">Belongs to the MlaA family.</text>
</comment>
<accession>A0A2S7ELF8</accession>